<dbReference type="OMA" id="TQFTENQ"/>
<proteinExistence type="predicted"/>
<dbReference type="InParanoid" id="E1ZQF5"/>
<dbReference type="AlphaFoldDB" id="E1ZQF5"/>
<accession>E1ZQF5</accession>
<dbReference type="InterPro" id="IPR023214">
    <property type="entry name" value="HAD_sf"/>
</dbReference>
<name>E1ZQF5_CHLVA</name>
<sequence length="188" mass="20816">MDIRVAWQACPWPNSTQLQAGPSGLLLQVVFDLDYTLWPFWCEMFTAAQTPWLYPHVPAILEGLQARRIPLAVASRTPTPHVANAFINKLDIRHRFCRQAQPSRTCLLRASSQPGSCSCSCPHLPNIQCDTGLPFTDMLFFDDEHGNIKRVGRLGVVSILVDTSTGVCLQSLERGLQAFADAKQAALP</sequence>
<evidence type="ECO:0000313" key="1">
    <source>
        <dbReference type="EMBL" id="EFN51922.1"/>
    </source>
</evidence>
<dbReference type="eggNOG" id="KOG4549">
    <property type="taxonomic scope" value="Eukaryota"/>
</dbReference>
<protein>
    <recommendedName>
        <fullName evidence="3">Magnesium-dependent phosphatase-1</fullName>
    </recommendedName>
</protein>
<keyword evidence="2" id="KW-1185">Reference proteome</keyword>
<dbReference type="GO" id="GO:0003993">
    <property type="term" value="F:acid phosphatase activity"/>
    <property type="evidence" value="ECO:0007669"/>
    <property type="project" value="TreeGrafter"/>
</dbReference>
<dbReference type="EMBL" id="GL433859">
    <property type="protein sequence ID" value="EFN51922.1"/>
    <property type="molecule type" value="Genomic_DNA"/>
</dbReference>
<evidence type="ECO:0000313" key="2">
    <source>
        <dbReference type="Proteomes" id="UP000008141"/>
    </source>
</evidence>
<dbReference type="InterPro" id="IPR036412">
    <property type="entry name" value="HAD-like_sf"/>
</dbReference>
<dbReference type="PANTHER" id="PTHR17901">
    <property type="entry name" value="MAGNESIUM-DEPENDENT PHOSPHATASE 1 MDP1"/>
    <property type="match status" value="1"/>
</dbReference>
<dbReference type="Pfam" id="PF12689">
    <property type="entry name" value="Acid_PPase"/>
    <property type="match status" value="1"/>
</dbReference>
<gene>
    <name evidence="1" type="ORF">CHLNCDRAFT_27401</name>
</gene>
<dbReference type="SUPFAM" id="SSF56784">
    <property type="entry name" value="HAD-like"/>
    <property type="match status" value="1"/>
</dbReference>
<reference evidence="1 2" key="1">
    <citation type="journal article" date="2010" name="Plant Cell">
        <title>The Chlorella variabilis NC64A genome reveals adaptation to photosymbiosis, coevolution with viruses, and cryptic sex.</title>
        <authorList>
            <person name="Blanc G."/>
            <person name="Duncan G."/>
            <person name="Agarkova I."/>
            <person name="Borodovsky M."/>
            <person name="Gurnon J."/>
            <person name="Kuo A."/>
            <person name="Lindquist E."/>
            <person name="Lucas S."/>
            <person name="Pangilinan J."/>
            <person name="Polle J."/>
            <person name="Salamov A."/>
            <person name="Terry A."/>
            <person name="Yamada T."/>
            <person name="Dunigan D.D."/>
            <person name="Grigoriev I.V."/>
            <person name="Claverie J.M."/>
            <person name="Van Etten J.L."/>
        </authorList>
    </citation>
    <scope>NUCLEOTIDE SEQUENCE [LARGE SCALE GENOMIC DNA]</scope>
    <source>
        <strain evidence="1 2">NC64A</strain>
    </source>
</reference>
<dbReference type="PANTHER" id="PTHR17901:SF14">
    <property type="entry name" value="MAGNESIUM-DEPENDENT PHOSPHATASE 1"/>
    <property type="match status" value="1"/>
</dbReference>
<organism evidence="2">
    <name type="scientific">Chlorella variabilis</name>
    <name type="common">Green alga</name>
    <dbReference type="NCBI Taxonomy" id="554065"/>
    <lineage>
        <taxon>Eukaryota</taxon>
        <taxon>Viridiplantae</taxon>
        <taxon>Chlorophyta</taxon>
        <taxon>core chlorophytes</taxon>
        <taxon>Trebouxiophyceae</taxon>
        <taxon>Chlorellales</taxon>
        <taxon>Chlorellaceae</taxon>
        <taxon>Chlorella clade</taxon>
        <taxon>Chlorella</taxon>
    </lineage>
</organism>
<evidence type="ECO:0008006" key="3">
    <source>
        <dbReference type="Google" id="ProtNLM"/>
    </source>
</evidence>
<dbReference type="Gene3D" id="3.40.50.1000">
    <property type="entry name" value="HAD superfamily/HAD-like"/>
    <property type="match status" value="1"/>
</dbReference>
<dbReference type="STRING" id="554065.E1ZQF5"/>
<dbReference type="Proteomes" id="UP000008141">
    <property type="component" value="Unassembled WGS sequence"/>
</dbReference>
<dbReference type="FunCoup" id="E1ZQF5">
    <property type="interactions" value="748"/>
</dbReference>
<dbReference type="RefSeq" id="XP_005844024.1">
    <property type="nucleotide sequence ID" value="XM_005843962.1"/>
</dbReference>
<dbReference type="KEGG" id="cvr:CHLNCDRAFT_27401"/>
<dbReference type="OrthoDB" id="2865258at2759"/>
<dbReference type="GeneID" id="17351445"/>
<dbReference type="InterPro" id="IPR010036">
    <property type="entry name" value="MDP_1_eu_arc"/>
</dbReference>